<feature type="transmembrane region" description="Helical" evidence="3">
    <location>
        <begin position="79"/>
        <end position="98"/>
    </location>
</feature>
<dbReference type="RefSeq" id="WP_141859211.1">
    <property type="nucleotide sequence ID" value="NZ_BAAAKA010000043.1"/>
</dbReference>
<dbReference type="InterPro" id="IPR041916">
    <property type="entry name" value="Anti_sigma_zinc_sf"/>
</dbReference>
<dbReference type="AlphaFoldDB" id="A0A542EAL7"/>
<dbReference type="Gene3D" id="1.10.10.1320">
    <property type="entry name" value="Anti-sigma factor, zinc-finger domain"/>
    <property type="match status" value="1"/>
</dbReference>
<keyword evidence="2" id="KW-0804">Transcription</keyword>
<evidence type="ECO:0000259" key="4">
    <source>
        <dbReference type="Pfam" id="PF13490"/>
    </source>
</evidence>
<organism evidence="5 6">
    <name type="scientific">Kribbella jejuensis</name>
    <dbReference type="NCBI Taxonomy" id="236068"/>
    <lineage>
        <taxon>Bacteria</taxon>
        <taxon>Bacillati</taxon>
        <taxon>Actinomycetota</taxon>
        <taxon>Actinomycetes</taxon>
        <taxon>Propionibacteriales</taxon>
        <taxon>Kribbellaceae</taxon>
        <taxon>Kribbella</taxon>
    </lineage>
</organism>
<keyword evidence="6" id="KW-1185">Reference proteome</keyword>
<keyword evidence="3" id="KW-1133">Transmembrane helix</keyword>
<gene>
    <name evidence="5" type="ORF">FB475_5304</name>
</gene>
<name>A0A542EAL7_9ACTN</name>
<evidence type="ECO:0000256" key="2">
    <source>
        <dbReference type="ARBA" id="ARBA00023163"/>
    </source>
</evidence>
<dbReference type="Pfam" id="PF13490">
    <property type="entry name" value="zf-HC2"/>
    <property type="match status" value="1"/>
</dbReference>
<evidence type="ECO:0000313" key="6">
    <source>
        <dbReference type="Proteomes" id="UP000316298"/>
    </source>
</evidence>
<keyword evidence="1" id="KW-0805">Transcription regulation</keyword>
<evidence type="ECO:0000256" key="3">
    <source>
        <dbReference type="SAM" id="Phobius"/>
    </source>
</evidence>
<keyword evidence="3" id="KW-0472">Membrane</keyword>
<reference evidence="5 6" key="1">
    <citation type="submission" date="2019-06" db="EMBL/GenBank/DDBJ databases">
        <title>Sequencing the genomes of 1000 actinobacteria strains.</title>
        <authorList>
            <person name="Klenk H.-P."/>
        </authorList>
    </citation>
    <scope>NUCLEOTIDE SEQUENCE [LARGE SCALE GENOMIC DNA]</scope>
    <source>
        <strain evidence="5 6">DSM 17305</strain>
    </source>
</reference>
<dbReference type="Proteomes" id="UP000316298">
    <property type="component" value="Unassembled WGS sequence"/>
</dbReference>
<sequence length="202" mass="21683">MTCPETTSIGAYVLGALEASERHEVEEHLATCSACREMLLQFAHLPGLLHAVPVEDIEIDQPEPAPLQLTKKKRPRKRWVLAAASAATITGVVSWGLVTAPASATWTARDGVGGIDTTAKLVSRGWGTDIQLQLTDLKPDEHCMLVVHSRDGSTQTAGWWAANGNYRAQVPASTSIPLKDIVRLEVVDTGDTVLSTVSPTTH</sequence>
<keyword evidence="3" id="KW-0812">Transmembrane</keyword>
<evidence type="ECO:0000313" key="5">
    <source>
        <dbReference type="EMBL" id="TQJ12361.1"/>
    </source>
</evidence>
<evidence type="ECO:0000256" key="1">
    <source>
        <dbReference type="ARBA" id="ARBA00023015"/>
    </source>
</evidence>
<proteinExistence type="predicted"/>
<feature type="domain" description="Putative zinc-finger" evidence="4">
    <location>
        <begin position="9"/>
        <end position="36"/>
    </location>
</feature>
<accession>A0A542EAL7</accession>
<dbReference type="InterPro" id="IPR027383">
    <property type="entry name" value="Znf_put"/>
</dbReference>
<dbReference type="EMBL" id="VFMM01000002">
    <property type="protein sequence ID" value="TQJ12361.1"/>
    <property type="molecule type" value="Genomic_DNA"/>
</dbReference>
<protein>
    <submittedName>
        <fullName evidence="5">Putative zinc finger protein</fullName>
    </submittedName>
</protein>
<comment type="caution">
    <text evidence="5">The sequence shown here is derived from an EMBL/GenBank/DDBJ whole genome shotgun (WGS) entry which is preliminary data.</text>
</comment>
<dbReference type="OrthoDB" id="5242431at2"/>